<organism evidence="2 3">
    <name type="scientific">Antribacter soli</name>
    <dbReference type="NCBI Taxonomy" id="2910976"/>
    <lineage>
        <taxon>Bacteria</taxon>
        <taxon>Bacillati</taxon>
        <taxon>Actinomycetota</taxon>
        <taxon>Actinomycetes</taxon>
        <taxon>Micrococcales</taxon>
        <taxon>Promicromonosporaceae</taxon>
        <taxon>Antribacter</taxon>
    </lineage>
</organism>
<feature type="region of interest" description="Disordered" evidence="1">
    <location>
        <begin position="1"/>
        <end position="35"/>
    </location>
</feature>
<evidence type="ECO:0000313" key="3">
    <source>
        <dbReference type="Proteomes" id="UP001165405"/>
    </source>
</evidence>
<proteinExistence type="predicted"/>
<dbReference type="RefSeq" id="WP_236091506.1">
    <property type="nucleotide sequence ID" value="NZ_JAKGSG010000074.1"/>
</dbReference>
<name>A0AA41QHX0_9MICO</name>
<accession>A0AA41QHX0</accession>
<dbReference type="EMBL" id="JAKGSG010000074">
    <property type="protein sequence ID" value="MCF4123760.1"/>
    <property type="molecule type" value="Genomic_DNA"/>
</dbReference>
<gene>
    <name evidence="2" type="ORF">L1785_22655</name>
</gene>
<keyword evidence="3" id="KW-1185">Reference proteome</keyword>
<reference evidence="2" key="1">
    <citation type="submission" date="2022-01" db="EMBL/GenBank/DDBJ databases">
        <title>Antribacter sp. nov., isolated from Guizhou of China.</title>
        <authorList>
            <person name="Chengliang C."/>
            <person name="Ya Z."/>
        </authorList>
    </citation>
    <scope>NUCLEOTIDE SEQUENCE</scope>
    <source>
        <strain evidence="2">KLBMP 9083</strain>
    </source>
</reference>
<comment type="caution">
    <text evidence="2">The sequence shown here is derived from an EMBL/GenBank/DDBJ whole genome shotgun (WGS) entry which is preliminary data.</text>
</comment>
<feature type="non-terminal residue" evidence="2">
    <location>
        <position position="120"/>
    </location>
</feature>
<protein>
    <submittedName>
        <fullName evidence="2">Uncharacterized protein</fullName>
    </submittedName>
</protein>
<evidence type="ECO:0000313" key="2">
    <source>
        <dbReference type="EMBL" id="MCF4123760.1"/>
    </source>
</evidence>
<dbReference type="AlphaFoldDB" id="A0AA41QHX0"/>
<sequence length="120" mass="12354">MPEPAPEPEPPEPAVEEPVAPAEPAPAPAAPESDLALLAPALEPIGILADTVGPGPDAGDITQPLFRAAHPDTYTTASPGTADTSNVQTQLTSNTQNRFFECGDTIIYFQIIPIAADAPS</sequence>
<evidence type="ECO:0000256" key="1">
    <source>
        <dbReference type="SAM" id="MobiDB-lite"/>
    </source>
</evidence>
<feature type="compositionally biased region" description="Pro residues" evidence="1">
    <location>
        <begin position="1"/>
        <end position="13"/>
    </location>
</feature>
<dbReference type="Proteomes" id="UP001165405">
    <property type="component" value="Unassembled WGS sequence"/>
</dbReference>